<accession>A0A9E8LX71</accession>
<evidence type="ECO:0000256" key="1">
    <source>
        <dbReference type="SAM" id="Phobius"/>
    </source>
</evidence>
<evidence type="ECO:0008006" key="4">
    <source>
        <dbReference type="Google" id="ProtNLM"/>
    </source>
</evidence>
<keyword evidence="1" id="KW-1133">Transmembrane helix</keyword>
<dbReference type="EMBL" id="CP106878">
    <property type="protein sequence ID" value="WAA10434.1"/>
    <property type="molecule type" value="Genomic_DNA"/>
</dbReference>
<proteinExistence type="predicted"/>
<gene>
    <name evidence="2" type="ORF">OE104_03635</name>
</gene>
<feature type="transmembrane region" description="Helical" evidence="1">
    <location>
        <begin position="12"/>
        <end position="37"/>
    </location>
</feature>
<evidence type="ECO:0000313" key="2">
    <source>
        <dbReference type="EMBL" id="WAA10434.1"/>
    </source>
</evidence>
<dbReference type="Proteomes" id="UP001164718">
    <property type="component" value="Chromosome"/>
</dbReference>
<sequence length="113" mass="13496">MIRRNIQRDERASLYLEFLFALSLWLVILSSFLPVFLQITADRMELFIDHEAQVHLSEQMIYYVLNESVETEIAGKYVDYTVTVEKIDQSVFLCLHYSIKDREEKRVCRTIEK</sequence>
<keyword evidence="1" id="KW-0812">Transmembrane</keyword>
<keyword evidence="3" id="KW-1185">Reference proteome</keyword>
<keyword evidence="1" id="KW-0472">Membrane</keyword>
<dbReference type="KEGG" id="faf:OE104_03635"/>
<dbReference type="RefSeq" id="WP_275418224.1">
    <property type="nucleotide sequence ID" value="NZ_CP106878.1"/>
</dbReference>
<reference evidence="2" key="1">
    <citation type="submission" date="2022-09" db="EMBL/GenBank/DDBJ databases">
        <title>Complete Genomes of Fervidibacillus albus and Fervidibacillus halotolerans isolated from tidal flat sediments.</title>
        <authorList>
            <person name="Kwon K.K."/>
            <person name="Yang S.-H."/>
            <person name="Park M.J."/>
            <person name="Oh H.-M."/>
        </authorList>
    </citation>
    <scope>NUCLEOTIDE SEQUENCE</scope>
    <source>
        <strain evidence="2">MEBiC13591</strain>
    </source>
</reference>
<dbReference type="AlphaFoldDB" id="A0A9E8LX71"/>
<evidence type="ECO:0000313" key="3">
    <source>
        <dbReference type="Proteomes" id="UP001164718"/>
    </source>
</evidence>
<name>A0A9E8LX71_9BACI</name>
<protein>
    <recommendedName>
        <fullName evidence="4">Competence protein ComG</fullName>
    </recommendedName>
</protein>
<organism evidence="2 3">
    <name type="scientific">Fervidibacillus albus</name>
    <dbReference type="NCBI Taxonomy" id="2980026"/>
    <lineage>
        <taxon>Bacteria</taxon>
        <taxon>Bacillati</taxon>
        <taxon>Bacillota</taxon>
        <taxon>Bacilli</taxon>
        <taxon>Bacillales</taxon>
        <taxon>Bacillaceae</taxon>
        <taxon>Fervidibacillus</taxon>
    </lineage>
</organism>